<dbReference type="PANTHER" id="PTHR21047">
    <property type="entry name" value="DTDP-6-DEOXY-D-GLUCOSE-3,5 EPIMERASE"/>
    <property type="match status" value="1"/>
</dbReference>
<gene>
    <name evidence="10" type="ORF">KYC_19929</name>
</gene>
<dbReference type="PANTHER" id="PTHR21047:SF2">
    <property type="entry name" value="THYMIDINE DIPHOSPHO-4-KETO-RHAMNOSE 3,5-EPIMERASE"/>
    <property type="match status" value="1"/>
</dbReference>
<evidence type="ECO:0000256" key="4">
    <source>
        <dbReference type="ARBA" id="ARBA00019595"/>
    </source>
</evidence>
<dbReference type="CDD" id="cd00438">
    <property type="entry name" value="cupin_RmlC"/>
    <property type="match status" value="1"/>
</dbReference>
<evidence type="ECO:0000256" key="9">
    <source>
        <dbReference type="PIRSR" id="PIRSR600888-3"/>
    </source>
</evidence>
<feature type="site" description="Participates in a stacking interaction with the thymidine ring of dTDP-4-oxo-6-deoxyglucose" evidence="9">
    <location>
        <position position="78"/>
    </location>
</feature>
<feature type="active site" description="Proton donor" evidence="8">
    <location>
        <position position="72"/>
    </location>
</feature>
<evidence type="ECO:0000256" key="2">
    <source>
        <dbReference type="ARBA" id="ARBA00001997"/>
    </source>
</evidence>
<reference evidence="10 11" key="1">
    <citation type="journal article" date="2012" name="J. Bacteriol.">
        <title>Genome sequence of the highly efficient arsenite-oxidizing bacterium Achromobacter arsenitoxydans SY8.</title>
        <authorList>
            <person name="Li X."/>
            <person name="Hu Y."/>
            <person name="Gong J."/>
            <person name="Lin Y."/>
            <person name="Johnstone L."/>
            <person name="Rensing C."/>
            <person name="Wang G."/>
        </authorList>
    </citation>
    <scope>NUCLEOTIDE SEQUENCE [LARGE SCALE GENOMIC DNA]</scope>
    <source>
        <strain evidence="10 11">SY8</strain>
    </source>
</reference>
<dbReference type="Gene3D" id="2.60.120.10">
    <property type="entry name" value="Jelly Rolls"/>
    <property type="match status" value="1"/>
</dbReference>
<sequence length="123" mass="13577">MHYQLPPYAEMKLVSCIRGKIWDVAVDLRAGSPTFLHWHAEILSPENGRALLVPEGFAHGFQALEDDSEIVYCNSAPYAPGSEGGVLYCDKQVGIEWPLPPTIVSDRDQKHPLIEDGFSGIVT</sequence>
<dbReference type="EMBL" id="AGUF01000062">
    <property type="protein sequence ID" value="EHK64517.1"/>
    <property type="molecule type" value="Genomic_DNA"/>
</dbReference>
<dbReference type="AlphaFoldDB" id="H0FB29"/>
<accession>H0FB29</accession>
<evidence type="ECO:0000256" key="8">
    <source>
        <dbReference type="PIRSR" id="PIRSR600888-1"/>
    </source>
</evidence>
<dbReference type="PATRIC" id="fig|477184.5.peg.3917"/>
<evidence type="ECO:0000256" key="1">
    <source>
        <dbReference type="ARBA" id="ARBA00001298"/>
    </source>
</evidence>
<organism evidence="10 11">
    <name type="scientific">Achromobacter arsenitoxydans SY8</name>
    <dbReference type="NCBI Taxonomy" id="477184"/>
    <lineage>
        <taxon>Bacteria</taxon>
        <taxon>Pseudomonadati</taxon>
        <taxon>Pseudomonadota</taxon>
        <taxon>Betaproteobacteria</taxon>
        <taxon>Burkholderiales</taxon>
        <taxon>Alcaligenaceae</taxon>
        <taxon>Achromobacter</taxon>
    </lineage>
</organism>
<dbReference type="InterPro" id="IPR000888">
    <property type="entry name" value="RmlC-like"/>
</dbReference>
<dbReference type="GO" id="GO:0008830">
    <property type="term" value="F:dTDP-4-dehydrorhamnose 3,5-epimerase activity"/>
    <property type="evidence" value="ECO:0007669"/>
    <property type="project" value="UniProtKB-EC"/>
</dbReference>
<comment type="caution">
    <text evidence="10">The sequence shown here is derived from an EMBL/GenBank/DDBJ whole genome shotgun (WGS) entry which is preliminary data.</text>
</comment>
<evidence type="ECO:0000313" key="11">
    <source>
        <dbReference type="Proteomes" id="UP000003113"/>
    </source>
</evidence>
<evidence type="ECO:0000313" key="10">
    <source>
        <dbReference type="EMBL" id="EHK64517.1"/>
    </source>
</evidence>
<dbReference type="eggNOG" id="COG1898">
    <property type="taxonomic scope" value="Bacteria"/>
</dbReference>
<protein>
    <recommendedName>
        <fullName evidence="4">dTDP-4-dehydrorhamnose 3,5-epimerase</fullName>
        <ecNumber evidence="3">5.1.3.13</ecNumber>
    </recommendedName>
    <alternativeName>
        <fullName evidence="6">Thymidine diphospho-4-keto-rhamnose 3,5-epimerase</fullName>
    </alternativeName>
    <alternativeName>
        <fullName evidence="5">dTDP-4-keto-6-deoxyglucose 3,5-epimerase</fullName>
    </alternativeName>
    <alternativeName>
        <fullName evidence="7">dTDP-6-deoxy-D-xylo-4-hexulose 3,5-epimerase</fullName>
    </alternativeName>
</protein>
<dbReference type="InterPro" id="IPR011051">
    <property type="entry name" value="RmlC_Cupin_sf"/>
</dbReference>
<dbReference type="Pfam" id="PF00908">
    <property type="entry name" value="dTDP_sugar_isom"/>
    <property type="match status" value="1"/>
</dbReference>
<evidence type="ECO:0000256" key="7">
    <source>
        <dbReference type="ARBA" id="ARBA00033311"/>
    </source>
</evidence>
<dbReference type="GO" id="GO:0019305">
    <property type="term" value="P:dTDP-rhamnose biosynthetic process"/>
    <property type="evidence" value="ECO:0007669"/>
    <property type="project" value="TreeGrafter"/>
</dbReference>
<name>H0FB29_9BURK</name>
<dbReference type="SUPFAM" id="SSF51182">
    <property type="entry name" value="RmlC-like cupins"/>
    <property type="match status" value="1"/>
</dbReference>
<proteinExistence type="predicted"/>
<dbReference type="EC" id="5.1.3.13" evidence="3"/>
<keyword evidence="11" id="KW-1185">Reference proteome</keyword>
<comment type="function">
    <text evidence="2">Catalyzes the epimerization of the C3' and C5'positions of dTDP-6-deoxy-D-xylo-4-hexulose, forming dTDP-6-deoxy-L-lyxo-4-hexulose.</text>
</comment>
<dbReference type="GO" id="GO:0000271">
    <property type="term" value="P:polysaccharide biosynthetic process"/>
    <property type="evidence" value="ECO:0007669"/>
    <property type="project" value="TreeGrafter"/>
</dbReference>
<feature type="active site" description="Proton acceptor" evidence="8">
    <location>
        <position position="2"/>
    </location>
</feature>
<dbReference type="InterPro" id="IPR014710">
    <property type="entry name" value="RmlC-like_jellyroll"/>
</dbReference>
<evidence type="ECO:0000256" key="5">
    <source>
        <dbReference type="ARBA" id="ARBA00029758"/>
    </source>
</evidence>
<evidence type="ECO:0000256" key="6">
    <source>
        <dbReference type="ARBA" id="ARBA00031424"/>
    </source>
</evidence>
<evidence type="ECO:0000256" key="3">
    <source>
        <dbReference type="ARBA" id="ARBA00012098"/>
    </source>
</evidence>
<dbReference type="GO" id="GO:0005829">
    <property type="term" value="C:cytosol"/>
    <property type="evidence" value="ECO:0007669"/>
    <property type="project" value="TreeGrafter"/>
</dbReference>
<dbReference type="STRING" id="477184.KYC_19929"/>
<dbReference type="Proteomes" id="UP000003113">
    <property type="component" value="Unassembled WGS sequence"/>
</dbReference>
<comment type="catalytic activity">
    <reaction evidence="1">
        <text>dTDP-4-dehydro-6-deoxy-alpha-D-glucose = dTDP-4-dehydro-beta-L-rhamnose</text>
        <dbReference type="Rhea" id="RHEA:16969"/>
        <dbReference type="ChEBI" id="CHEBI:57649"/>
        <dbReference type="ChEBI" id="CHEBI:62830"/>
        <dbReference type="EC" id="5.1.3.13"/>
    </reaction>
</comment>